<dbReference type="InterPro" id="IPR005754">
    <property type="entry name" value="Sortase"/>
</dbReference>
<comment type="caution">
    <text evidence="2">The sequence shown here is derived from an EMBL/GenBank/DDBJ whole genome shotgun (WGS) entry which is preliminary data.</text>
</comment>
<organism evidence="2 3">
    <name type="scientific">Paenibacillus filicis</name>
    <dbReference type="NCBI Taxonomy" id="669464"/>
    <lineage>
        <taxon>Bacteria</taxon>
        <taxon>Bacillati</taxon>
        <taxon>Bacillota</taxon>
        <taxon>Bacilli</taxon>
        <taxon>Bacillales</taxon>
        <taxon>Paenibacillaceae</taxon>
        <taxon>Paenibacillus</taxon>
    </lineage>
</organism>
<dbReference type="InterPro" id="IPR042000">
    <property type="entry name" value="Sortase_D_2"/>
</dbReference>
<dbReference type="CDD" id="cd06166">
    <property type="entry name" value="Sortase_D_2"/>
    <property type="match status" value="1"/>
</dbReference>
<dbReference type="Gene3D" id="2.40.260.10">
    <property type="entry name" value="Sortase"/>
    <property type="match status" value="1"/>
</dbReference>
<name>A0ABU9DXM6_9BACL</name>
<evidence type="ECO:0000313" key="3">
    <source>
        <dbReference type="Proteomes" id="UP001469365"/>
    </source>
</evidence>
<dbReference type="RefSeq" id="WP_341420012.1">
    <property type="nucleotide sequence ID" value="NZ_JBBPCC010000037.1"/>
</dbReference>
<reference evidence="2 3" key="1">
    <citation type="submission" date="2024-04" db="EMBL/GenBank/DDBJ databases">
        <title>draft genome sequnece of Paenibacillus filicis.</title>
        <authorList>
            <person name="Kim D.-U."/>
        </authorList>
    </citation>
    <scope>NUCLEOTIDE SEQUENCE [LARGE SCALE GENOMIC DNA]</scope>
    <source>
        <strain evidence="2 3">KACC14197</strain>
    </source>
</reference>
<dbReference type="SUPFAM" id="SSF63817">
    <property type="entry name" value="Sortase"/>
    <property type="match status" value="1"/>
</dbReference>
<dbReference type="NCBIfam" id="TIGR01076">
    <property type="entry name" value="sortase_fam"/>
    <property type="match status" value="1"/>
</dbReference>
<evidence type="ECO:0000256" key="1">
    <source>
        <dbReference type="ARBA" id="ARBA00022801"/>
    </source>
</evidence>
<gene>
    <name evidence="2" type="ORF">WMW72_33905</name>
</gene>
<dbReference type="EMBL" id="JBBPCC010000037">
    <property type="protein sequence ID" value="MEK8132888.1"/>
    <property type="molecule type" value="Genomic_DNA"/>
</dbReference>
<sequence>MMKGLAYVLMVAGIVVVLLPKAMEWHADYLERQLLKSTEQSFAAAGGKSAYTDADSDRRTVEEYARLSGLFSQGTEDETNLSELHTPEAGVQPSEASDTVSNTASLTAETAIAVLSIEKIKLRLPVLEGATQDNMKFAAAHMKETSPLGEPGNAAIAAHRVRTKGRLFNRLDELKIGDEIIVETKDRKLTYTVYKTLIVKPTDTSVLRRSDKESVLTLITCEPIVDPTHRLIVQARRS</sequence>
<protein>
    <submittedName>
        <fullName evidence="2">Class D sortase</fullName>
    </submittedName>
</protein>
<dbReference type="Pfam" id="PF04203">
    <property type="entry name" value="Sortase"/>
    <property type="match status" value="1"/>
</dbReference>
<dbReference type="Proteomes" id="UP001469365">
    <property type="component" value="Unassembled WGS sequence"/>
</dbReference>
<dbReference type="InterPro" id="IPR023365">
    <property type="entry name" value="Sortase_dom-sf"/>
</dbReference>
<evidence type="ECO:0000313" key="2">
    <source>
        <dbReference type="EMBL" id="MEK8132888.1"/>
    </source>
</evidence>
<proteinExistence type="predicted"/>
<accession>A0ABU9DXM6</accession>
<keyword evidence="3" id="KW-1185">Reference proteome</keyword>
<keyword evidence="1" id="KW-0378">Hydrolase</keyword>